<proteinExistence type="predicted"/>
<evidence type="ECO:0000313" key="1">
    <source>
        <dbReference type="EMBL" id="SLN64694.1"/>
    </source>
</evidence>
<keyword evidence="2" id="KW-1185">Reference proteome</keyword>
<dbReference type="AlphaFoldDB" id="A0A1X6ZY30"/>
<evidence type="ECO:0000313" key="2">
    <source>
        <dbReference type="Proteomes" id="UP000194012"/>
    </source>
</evidence>
<organism evidence="1 2">
    <name type="scientific">Roseovarius gaetbuli</name>
    <dbReference type="NCBI Taxonomy" id="1356575"/>
    <lineage>
        <taxon>Bacteria</taxon>
        <taxon>Pseudomonadati</taxon>
        <taxon>Pseudomonadota</taxon>
        <taxon>Alphaproteobacteria</taxon>
        <taxon>Rhodobacterales</taxon>
        <taxon>Roseobacteraceae</taxon>
        <taxon>Roseovarius</taxon>
    </lineage>
</organism>
<dbReference type="EMBL" id="FWFJ01000035">
    <property type="protein sequence ID" value="SLN64694.1"/>
    <property type="molecule type" value="Genomic_DNA"/>
</dbReference>
<protein>
    <submittedName>
        <fullName evidence="1">Uncharacterized protein</fullName>
    </submittedName>
</protein>
<dbReference type="Proteomes" id="UP000194012">
    <property type="component" value="Unassembled WGS sequence"/>
</dbReference>
<reference evidence="2" key="1">
    <citation type="submission" date="2017-03" db="EMBL/GenBank/DDBJ databases">
        <authorList>
            <person name="Rodrigo-Torres L."/>
            <person name="Arahal R.D."/>
            <person name="Lucena T."/>
        </authorList>
    </citation>
    <scope>NUCLEOTIDE SEQUENCE [LARGE SCALE GENOMIC DNA]</scope>
    <source>
        <strain evidence="2">CECT 8370</strain>
    </source>
</reference>
<sequence length="75" mass="7999">MLLRPCLPADPTGLEGRSGGRRLSLFYGDDALMVHAFAVTGDDDAFGAQELDETRTVNVEVGPLRSFVSNSDVTA</sequence>
<name>A0A1X6ZY30_9RHOB</name>
<accession>A0A1X6ZY30</accession>
<gene>
    <name evidence="1" type="ORF">ROG8370_03006</name>
</gene>